<evidence type="ECO:0000256" key="5">
    <source>
        <dbReference type="SAM" id="MobiDB-lite"/>
    </source>
</evidence>
<dbReference type="Pfam" id="PF04430">
    <property type="entry name" value="DUF498"/>
    <property type="match status" value="1"/>
</dbReference>
<dbReference type="STRING" id="1149755.A0A2J6RKY8"/>
<proteinExistence type="inferred from homology"/>
<feature type="region of interest" description="Disordered" evidence="5">
    <location>
        <begin position="51"/>
        <end position="77"/>
    </location>
</feature>
<dbReference type="Proteomes" id="UP000235786">
    <property type="component" value="Unassembled WGS sequence"/>
</dbReference>
<dbReference type="PANTHER" id="PTHR21192">
    <property type="entry name" value="NUCLEAR PROTEIN E3-3"/>
    <property type="match status" value="1"/>
</dbReference>
<dbReference type="OrthoDB" id="20681at2759"/>
<dbReference type="PANTHER" id="PTHR21192:SF2">
    <property type="entry name" value="NADH DEHYDROGENASE [UBIQUINONE] 1 ALPHA SUBCOMPLEX ASSEMBLY FACTOR 3"/>
    <property type="match status" value="1"/>
</dbReference>
<dbReference type="AlphaFoldDB" id="A0A2J6RKY8"/>
<evidence type="ECO:0000256" key="3">
    <source>
        <dbReference type="ARBA" id="ARBA00023128"/>
    </source>
</evidence>
<dbReference type="InterPro" id="IPR007523">
    <property type="entry name" value="NDUFAF3/AAMDC"/>
</dbReference>
<comment type="subcellular location">
    <subcellularLocation>
        <location evidence="1">Mitochondrion</location>
    </subcellularLocation>
</comment>
<feature type="compositionally biased region" description="Basic and acidic residues" evidence="5">
    <location>
        <begin position="59"/>
        <end position="69"/>
    </location>
</feature>
<evidence type="ECO:0000313" key="7">
    <source>
        <dbReference type="Proteomes" id="UP000235786"/>
    </source>
</evidence>
<evidence type="ECO:0000256" key="1">
    <source>
        <dbReference type="ARBA" id="ARBA00004173"/>
    </source>
</evidence>
<evidence type="ECO:0000256" key="2">
    <source>
        <dbReference type="ARBA" id="ARBA00021776"/>
    </source>
</evidence>
<keyword evidence="3" id="KW-0496">Mitochondrion</keyword>
<dbReference type="GO" id="GO:0005743">
    <property type="term" value="C:mitochondrial inner membrane"/>
    <property type="evidence" value="ECO:0007669"/>
    <property type="project" value="TreeGrafter"/>
</dbReference>
<dbReference type="CDD" id="cd05125">
    <property type="entry name" value="Mth938_2P1-like"/>
    <property type="match status" value="1"/>
</dbReference>
<dbReference type="SUPFAM" id="SSF64076">
    <property type="entry name" value="MTH938-like"/>
    <property type="match status" value="1"/>
</dbReference>
<dbReference type="Gene3D" id="3.40.1230.10">
    <property type="entry name" value="MTH938-like"/>
    <property type="match status" value="1"/>
</dbReference>
<accession>A0A2J6RKY8</accession>
<dbReference type="InterPro" id="IPR036748">
    <property type="entry name" value="MTH938-like_sf"/>
</dbReference>
<reference evidence="6 7" key="1">
    <citation type="submission" date="2016-04" db="EMBL/GenBank/DDBJ databases">
        <title>A degradative enzymes factory behind the ericoid mycorrhizal symbiosis.</title>
        <authorList>
            <consortium name="DOE Joint Genome Institute"/>
            <person name="Martino E."/>
            <person name="Morin E."/>
            <person name="Grelet G."/>
            <person name="Kuo A."/>
            <person name="Kohler A."/>
            <person name="Daghino S."/>
            <person name="Barry K."/>
            <person name="Choi C."/>
            <person name="Cichocki N."/>
            <person name="Clum A."/>
            <person name="Copeland A."/>
            <person name="Hainaut M."/>
            <person name="Haridas S."/>
            <person name="Labutti K."/>
            <person name="Lindquist E."/>
            <person name="Lipzen A."/>
            <person name="Khouja H.-R."/>
            <person name="Murat C."/>
            <person name="Ohm R."/>
            <person name="Olson A."/>
            <person name="Spatafora J."/>
            <person name="Veneault-Fourrey C."/>
            <person name="Henrissat B."/>
            <person name="Grigoriev I."/>
            <person name="Martin F."/>
            <person name="Perotto S."/>
        </authorList>
    </citation>
    <scope>NUCLEOTIDE SEQUENCE [LARGE SCALE GENOMIC DNA]</scope>
    <source>
        <strain evidence="6 7">F</strain>
    </source>
</reference>
<gene>
    <name evidence="6" type="ORF">L207DRAFT_513643</name>
</gene>
<evidence type="ECO:0000313" key="6">
    <source>
        <dbReference type="EMBL" id="PMD39161.1"/>
    </source>
</evidence>
<comment type="similarity">
    <text evidence="4">Belongs to the NDUFAF3 family.</text>
</comment>
<name>A0A2J6RKY8_HYAVF</name>
<sequence>MSYLRSVAQRPSIRDLTTYLLKPNKRCFAYNSHSGFSRRGSPTAIRALSTSHTFKAAPKSHDRGPRSTEDTQTDFGNLDVLGNTPAPSTSIDACLWDGFHLDSGVKITGGSGVLLVAGEAFNWRPWEAGKGGMKLVNEKGQFDVEDEAWGLFSLVWPKPDLLILGLGKEMRPISPRVRQHLNSLGIRVDIQDTRNAAAQYNLLATERGLSAVAGALIPIGFREGVGVK</sequence>
<dbReference type="FunFam" id="3.40.1230.10:FF:000005">
    <property type="entry name" value="NADH dehydrogenase [ubiquinone]alpha subcomplex assembly factor"/>
    <property type="match status" value="1"/>
</dbReference>
<dbReference type="InterPro" id="IPR034095">
    <property type="entry name" value="NDUF3"/>
</dbReference>
<dbReference type="EMBL" id="KZ613947">
    <property type="protein sequence ID" value="PMD39161.1"/>
    <property type="molecule type" value="Genomic_DNA"/>
</dbReference>
<protein>
    <recommendedName>
        <fullName evidence="2">NADH dehydrogenase [ubiquinone] 1 alpha subcomplex assembly factor 3</fullName>
    </recommendedName>
</protein>
<evidence type="ECO:0000256" key="4">
    <source>
        <dbReference type="ARBA" id="ARBA00049984"/>
    </source>
</evidence>
<dbReference type="GO" id="GO:0032981">
    <property type="term" value="P:mitochondrial respiratory chain complex I assembly"/>
    <property type="evidence" value="ECO:0007669"/>
    <property type="project" value="InterPro"/>
</dbReference>
<organism evidence="6 7">
    <name type="scientific">Hyaloscypha variabilis (strain UAMH 11265 / GT02V1 / F)</name>
    <name type="common">Meliniomyces variabilis</name>
    <dbReference type="NCBI Taxonomy" id="1149755"/>
    <lineage>
        <taxon>Eukaryota</taxon>
        <taxon>Fungi</taxon>
        <taxon>Dikarya</taxon>
        <taxon>Ascomycota</taxon>
        <taxon>Pezizomycotina</taxon>
        <taxon>Leotiomycetes</taxon>
        <taxon>Helotiales</taxon>
        <taxon>Hyaloscyphaceae</taxon>
        <taxon>Hyaloscypha</taxon>
        <taxon>Hyaloscypha variabilis</taxon>
    </lineage>
</organism>
<keyword evidence="7" id="KW-1185">Reference proteome</keyword>